<proteinExistence type="predicted"/>
<name>A0A553K414_9ACTN</name>
<dbReference type="OrthoDB" id="4775604at2"/>
<protein>
    <submittedName>
        <fullName evidence="1">Uncharacterized protein</fullName>
    </submittedName>
</protein>
<keyword evidence="2" id="KW-1185">Reference proteome</keyword>
<dbReference type="RefSeq" id="WP_143936517.1">
    <property type="nucleotide sequence ID" value="NZ_VKKG01000001.1"/>
</dbReference>
<organism evidence="1 2">
    <name type="scientific">Tessaracoccus rhinocerotis</name>
    <dbReference type="NCBI Taxonomy" id="1689449"/>
    <lineage>
        <taxon>Bacteria</taxon>
        <taxon>Bacillati</taxon>
        <taxon>Actinomycetota</taxon>
        <taxon>Actinomycetes</taxon>
        <taxon>Propionibacteriales</taxon>
        <taxon>Propionibacteriaceae</taxon>
        <taxon>Tessaracoccus</taxon>
    </lineage>
</organism>
<sequence>MLFGRDAFLEAIHASTSGLHVIHGDSGVGKSAVLRSLSAQSVVPTVYQYSGSLLNTLVRATGDVISSTPRRHLAVRLGPAIRDLLAKATGVTFGQTLRFFTRALSSVVKAQSGVALGEIVEAAGASAADALEDAIADNLSEASQPDAPLAFAELAKSVVNAMGEFHVVLDSGPKLSPRDLEVLEALPVLLPPGAKVTIAMAVTNSDATDAISSLGLCGAVLHELLPLAPQDVADWIRESNVRVPNLTQFLRSTGGFPLMIEGALRHLEEGGELKDLTPTETLESEVERTWRPLSREAKRTARRLAHFAFPLPRAASIVASGLSGEDFDLVRIELEEARLLVKQHDGQVWFHDRKRQAVQNACGAGLASSARATVEALWNQADLLSYEHCLDYAMAAACAHDDGLLADAAQIIGLPRETLACLMAVIELAEPQEDGPGFVPLLNVLRWASLYLDSKIPARSALELARDSGLVVIGTHESYSVVALTIRIPGMFALLLGLCEQAFGRMPWQSIASQIVRGILAPRLYGHQAIRYGVCAAGTTGLPDEYDASWYALDPLPWTITTRLRLAQHRVFAHASFPTRESRDEAVMDLTTLPPRFDDAELVVEYVLKTPAPVIRERRFVRAWQLASKSSIGYLDRVHTLPMGPTPLEELAEMQQAARTVIRERLNLTERLATSLYDEMSLGFAHLTGGGVLTAEFTSSEPQAIPLVVPASIDVWARHWDYLELAKENGLPMEAEFGYVTVESALSTAPEHPTTAIIKRFTDSAYRFNRDYGEEVSFSTLDEFQALASSALQMAYLDAEALLQAGLVLDATELQPAHWRLLFYQHRAGRHDRAQMSGIGIRTPGPTPAVTVELVSEDEALSILTHRSSEHPKYSTHSLYASSLFEEFLSTSSVADHSIRCALGIPGDYGIIL</sequence>
<dbReference type="AlphaFoldDB" id="A0A553K414"/>
<accession>A0A553K414</accession>
<evidence type="ECO:0000313" key="2">
    <source>
        <dbReference type="Proteomes" id="UP000317638"/>
    </source>
</evidence>
<evidence type="ECO:0000313" key="1">
    <source>
        <dbReference type="EMBL" id="TRY19428.1"/>
    </source>
</evidence>
<dbReference type="EMBL" id="VKKG01000001">
    <property type="protein sequence ID" value="TRY19428.1"/>
    <property type="molecule type" value="Genomic_DNA"/>
</dbReference>
<dbReference type="Proteomes" id="UP000317638">
    <property type="component" value="Unassembled WGS sequence"/>
</dbReference>
<reference evidence="1 2" key="1">
    <citation type="submission" date="2019-07" db="EMBL/GenBank/DDBJ databases">
        <authorList>
            <person name="Zhou L.-Y."/>
        </authorList>
    </citation>
    <scope>NUCLEOTIDE SEQUENCE [LARGE SCALE GENOMIC DNA]</scope>
    <source>
        <strain evidence="1 2">YIM 101269</strain>
    </source>
</reference>
<gene>
    <name evidence="1" type="ORF">FOJ82_00480</name>
</gene>
<comment type="caution">
    <text evidence="1">The sequence shown here is derived from an EMBL/GenBank/DDBJ whole genome shotgun (WGS) entry which is preliminary data.</text>
</comment>